<feature type="domain" description="Ferrous iron transporter FeoA-like" evidence="2">
    <location>
        <begin position="1"/>
        <end position="74"/>
    </location>
</feature>
<dbReference type="InterPro" id="IPR007167">
    <property type="entry name" value="Fe-transptr_FeoA-like"/>
</dbReference>
<keyword evidence="1" id="KW-0408">Iron</keyword>
<protein>
    <submittedName>
        <fullName evidence="3">Ferrous iron transport protein A</fullName>
    </submittedName>
</protein>
<dbReference type="InterPro" id="IPR038157">
    <property type="entry name" value="FeoA_core_dom"/>
</dbReference>
<keyword evidence="4" id="KW-1185">Reference proteome</keyword>
<dbReference type="Proteomes" id="UP001156102">
    <property type="component" value="Unassembled WGS sequence"/>
</dbReference>
<dbReference type="EMBL" id="JANCLT010000010">
    <property type="protein sequence ID" value="MCP8970317.1"/>
    <property type="molecule type" value="Genomic_DNA"/>
</dbReference>
<accession>A0AA42BQW2</accession>
<sequence length="76" mass="8437">MVLTELQKGKQARIMDLSHVSPSIQRRLLDLGVDEGTTVCIKGLLPFQGPCMIEVCGQCISLRRNDASCIKVYTEE</sequence>
<dbReference type="InterPro" id="IPR008988">
    <property type="entry name" value="Transcriptional_repressor_C"/>
</dbReference>
<organism evidence="3 4">
    <name type="scientific">Ectobacillus ponti</name>
    <dbReference type="NCBI Taxonomy" id="2961894"/>
    <lineage>
        <taxon>Bacteria</taxon>
        <taxon>Bacillati</taxon>
        <taxon>Bacillota</taxon>
        <taxon>Bacilli</taxon>
        <taxon>Bacillales</taxon>
        <taxon>Bacillaceae</taxon>
        <taxon>Ectobacillus</taxon>
    </lineage>
</organism>
<dbReference type="RefSeq" id="WP_254760232.1">
    <property type="nucleotide sequence ID" value="NZ_JANCLT010000010.1"/>
</dbReference>
<dbReference type="InterPro" id="IPR052713">
    <property type="entry name" value="FeoA"/>
</dbReference>
<evidence type="ECO:0000259" key="2">
    <source>
        <dbReference type="SMART" id="SM00899"/>
    </source>
</evidence>
<dbReference type="PANTHER" id="PTHR42954:SF1">
    <property type="entry name" value="FERROUS IRON TRANSPORTER FEOA DOMAIN-CONTAINING PROTEIN"/>
    <property type="match status" value="1"/>
</dbReference>
<comment type="caution">
    <text evidence="3">The sequence shown here is derived from an EMBL/GenBank/DDBJ whole genome shotgun (WGS) entry which is preliminary data.</text>
</comment>
<evidence type="ECO:0000313" key="4">
    <source>
        <dbReference type="Proteomes" id="UP001156102"/>
    </source>
</evidence>
<dbReference type="SUPFAM" id="SSF50037">
    <property type="entry name" value="C-terminal domain of transcriptional repressors"/>
    <property type="match status" value="1"/>
</dbReference>
<evidence type="ECO:0000313" key="3">
    <source>
        <dbReference type="EMBL" id="MCP8970317.1"/>
    </source>
</evidence>
<gene>
    <name evidence="3" type="ORF">NK662_17480</name>
</gene>
<dbReference type="PANTHER" id="PTHR42954">
    <property type="entry name" value="FE(2+) TRANSPORT PROTEIN A"/>
    <property type="match status" value="1"/>
</dbReference>
<dbReference type="Gene3D" id="2.30.30.90">
    <property type="match status" value="1"/>
</dbReference>
<dbReference type="GO" id="GO:0046914">
    <property type="term" value="F:transition metal ion binding"/>
    <property type="evidence" value="ECO:0007669"/>
    <property type="project" value="InterPro"/>
</dbReference>
<dbReference type="Pfam" id="PF04023">
    <property type="entry name" value="FeoA"/>
    <property type="match status" value="1"/>
</dbReference>
<dbReference type="AlphaFoldDB" id="A0AA42BQW2"/>
<evidence type="ECO:0000256" key="1">
    <source>
        <dbReference type="ARBA" id="ARBA00023004"/>
    </source>
</evidence>
<name>A0AA42BQW2_9BACI</name>
<reference evidence="3" key="1">
    <citation type="submission" date="2022-07" db="EMBL/GenBank/DDBJ databases">
        <authorList>
            <person name="Li W.-J."/>
            <person name="Deng Q.-Q."/>
        </authorList>
    </citation>
    <scope>NUCLEOTIDE SEQUENCE</scope>
    <source>
        <strain evidence="3">SYSU M60031</strain>
    </source>
</reference>
<proteinExistence type="predicted"/>
<dbReference type="SMART" id="SM00899">
    <property type="entry name" value="FeoA"/>
    <property type="match status" value="1"/>
</dbReference>